<dbReference type="RefSeq" id="WP_007589130.1">
    <property type="nucleotide sequence ID" value="NZ_AKAU01000193.1"/>
</dbReference>
<keyword evidence="3" id="KW-1185">Reference proteome</keyword>
<sequence>MSTLTRILHAAPSSLPALRAISKVMAFVRADLWRRYGALGTIGKNAATIRKEVTAGGWYASLAVDGTIRAETTKDVVNDILTYKAAACAKVRQAIAKRTSDEAERKRLFTLLRRDQWLDDPYLHRMMRKYFRHGVSHCDNQFIVRSDKHESRVSNGRLVVTIRIASQYGTPIVLTTSSNGKNVDLTGCNLRVILKGDSVEIHYATGKPEGRPCGTAEIGVDKGYTEAFTDSNGEHHGEKFGAVLTAYSDQVSTTGKARNQLHALEKAHREAGRTAKAERIKRNNLGRVKLKARRDRAQKRLRTIAYQAAHTIVDKAAVVGSEELTSPIRRKVQWRNYNRRMSAWAKGVLAQALEEVCTQRGATHVVVNAAYTSQMDSFTGLLEGKRVGDKFHRINGDVLQADTNAARNVKARIRDQEITRFMPHVAVKQILLARSSGATERQSASVGRKASQSPRQRSADKSTAQL</sequence>
<evidence type="ECO:0000313" key="3">
    <source>
        <dbReference type="Proteomes" id="UP000004980"/>
    </source>
</evidence>
<organism evidence="2 3">
    <name type="scientific">Paraburkholderia hospita</name>
    <dbReference type="NCBI Taxonomy" id="169430"/>
    <lineage>
        <taxon>Bacteria</taxon>
        <taxon>Pseudomonadati</taxon>
        <taxon>Pseudomonadota</taxon>
        <taxon>Betaproteobacteria</taxon>
        <taxon>Burkholderiales</taxon>
        <taxon>Burkholderiaceae</taxon>
        <taxon>Paraburkholderia</taxon>
    </lineage>
</organism>
<dbReference type="Proteomes" id="UP000004980">
    <property type="component" value="Unassembled WGS sequence"/>
</dbReference>
<proteinExistence type="predicted"/>
<feature type="region of interest" description="Disordered" evidence="1">
    <location>
        <begin position="436"/>
        <end position="466"/>
    </location>
</feature>
<evidence type="ECO:0000256" key="1">
    <source>
        <dbReference type="SAM" id="MobiDB-lite"/>
    </source>
</evidence>
<name>A0ABN0FCX6_9BURK</name>
<evidence type="ECO:0000313" key="2">
    <source>
        <dbReference type="EMBL" id="EIM96527.1"/>
    </source>
</evidence>
<protein>
    <submittedName>
        <fullName evidence="2">Transposon transposase</fullName>
    </submittedName>
</protein>
<comment type="caution">
    <text evidence="2">The sequence shown here is derived from an EMBL/GenBank/DDBJ whole genome shotgun (WGS) entry which is preliminary data.</text>
</comment>
<gene>
    <name evidence="2" type="ORF">WQE_34266</name>
</gene>
<dbReference type="EMBL" id="AKAU01000193">
    <property type="protein sequence ID" value="EIM96527.1"/>
    <property type="molecule type" value="Genomic_DNA"/>
</dbReference>
<reference evidence="2 3" key="1">
    <citation type="journal article" date="2012" name="J. Bacteriol.">
        <title>Draft Genome Sequence of the Soil Bacterium Burkholderia terrae Strain BS001, Which Interacts with Fungal Surface Structures.</title>
        <authorList>
            <person name="Nazir R."/>
            <person name="Hansen M.A."/>
            <person name="Sorensen S."/>
            <person name="van Elsas J.D."/>
        </authorList>
    </citation>
    <scope>NUCLEOTIDE SEQUENCE [LARGE SCALE GENOMIC DNA]</scope>
    <source>
        <strain evidence="2 3">BS001</strain>
    </source>
</reference>
<accession>A0ABN0FCX6</accession>